<name>A0A0D1LFH7_9LACO</name>
<keyword evidence="2" id="KW-1185">Reference proteome</keyword>
<evidence type="ECO:0000313" key="2">
    <source>
        <dbReference type="Proteomes" id="UP000032287"/>
    </source>
</evidence>
<dbReference type="EMBL" id="JWHU01000040">
    <property type="protein sequence ID" value="KIU19350.1"/>
    <property type="molecule type" value="Genomic_DNA"/>
</dbReference>
<accession>A0A0D1LFH7</accession>
<sequence length="53" mass="5815">MVHLAASGIFAVFVVLILMLPKIIRAIVSGYVDVKRVNSETKEKTSTSEHEDA</sequence>
<protein>
    <submittedName>
        <fullName evidence="1">Uncharacterized protein</fullName>
    </submittedName>
</protein>
<dbReference type="RefSeq" id="WP_010370195.1">
    <property type="nucleotide sequence ID" value="NZ_BJEF01000008.1"/>
</dbReference>
<dbReference type="Proteomes" id="UP000032287">
    <property type="component" value="Unassembled WGS sequence"/>
</dbReference>
<dbReference type="GeneID" id="66963464"/>
<dbReference type="PATRIC" id="fig|137591.25.peg.2004"/>
<organism evidence="1 2">
    <name type="scientific">Weissella cibaria</name>
    <dbReference type="NCBI Taxonomy" id="137591"/>
    <lineage>
        <taxon>Bacteria</taxon>
        <taxon>Bacillati</taxon>
        <taxon>Bacillota</taxon>
        <taxon>Bacilli</taxon>
        <taxon>Lactobacillales</taxon>
        <taxon>Lactobacillaceae</taxon>
        <taxon>Weissella</taxon>
    </lineage>
</organism>
<comment type="caution">
    <text evidence="1">The sequence shown here is derived from an EMBL/GenBank/DDBJ whole genome shotgun (WGS) entry which is preliminary data.</text>
</comment>
<dbReference type="AlphaFoldDB" id="A0A0D1LFH7"/>
<evidence type="ECO:0000313" key="1">
    <source>
        <dbReference type="EMBL" id="KIU19350.1"/>
    </source>
</evidence>
<gene>
    <name evidence="1" type="ORF">QX99_02034</name>
</gene>
<reference evidence="1 2" key="1">
    <citation type="journal article" date="2015" name="Microbiology (Mosc.)">
        <title>Genomics of the Weissella cibaria species with an examination of its metabolic traits.</title>
        <authorList>
            <person name="Lynch K.M."/>
            <person name="Lucid A."/>
            <person name="Arendt E.K."/>
            <person name="Sleator R.D."/>
            <person name="Lucey B."/>
            <person name="Coffey A."/>
        </authorList>
    </citation>
    <scope>NUCLEOTIDE SEQUENCE [LARGE SCALE GENOMIC DNA]</scope>
    <source>
        <strain evidence="1 2">MG1</strain>
    </source>
</reference>
<proteinExistence type="predicted"/>